<evidence type="ECO:0000313" key="1">
    <source>
        <dbReference type="EMBL" id="KAF3557947.1"/>
    </source>
</evidence>
<gene>
    <name evidence="1" type="ORF">F2Q69_00012365</name>
</gene>
<dbReference type="AlphaFoldDB" id="A0A8S9R294"/>
<sequence>MILVNIKTNSQPIDKELRVNKERSRFHGNRKVGILSFFYSGIDKISAWLIEYWVAIAKIEYRGYNINGVKLWRGEMGNWDHYKQRLGFSLHSITFTNLILLKHTKFIGFSLSLASMPQSQPFGKSGDMKTVKEIANA</sequence>
<dbReference type="Proteomes" id="UP000712600">
    <property type="component" value="Unassembled WGS sequence"/>
</dbReference>
<evidence type="ECO:0000313" key="2">
    <source>
        <dbReference type="Proteomes" id="UP000712600"/>
    </source>
</evidence>
<organism evidence="1 2">
    <name type="scientific">Brassica cretica</name>
    <name type="common">Mustard</name>
    <dbReference type="NCBI Taxonomy" id="69181"/>
    <lineage>
        <taxon>Eukaryota</taxon>
        <taxon>Viridiplantae</taxon>
        <taxon>Streptophyta</taxon>
        <taxon>Embryophyta</taxon>
        <taxon>Tracheophyta</taxon>
        <taxon>Spermatophyta</taxon>
        <taxon>Magnoliopsida</taxon>
        <taxon>eudicotyledons</taxon>
        <taxon>Gunneridae</taxon>
        <taxon>Pentapetalae</taxon>
        <taxon>rosids</taxon>
        <taxon>malvids</taxon>
        <taxon>Brassicales</taxon>
        <taxon>Brassicaceae</taxon>
        <taxon>Brassiceae</taxon>
        <taxon>Brassica</taxon>
    </lineage>
</organism>
<comment type="caution">
    <text evidence="1">The sequence shown here is derived from an EMBL/GenBank/DDBJ whole genome shotgun (WGS) entry which is preliminary data.</text>
</comment>
<accession>A0A8S9R294</accession>
<proteinExistence type="predicted"/>
<protein>
    <submittedName>
        <fullName evidence="1">Uncharacterized protein</fullName>
    </submittedName>
</protein>
<reference evidence="1" key="1">
    <citation type="submission" date="2019-12" db="EMBL/GenBank/DDBJ databases">
        <title>Genome sequencing and annotation of Brassica cretica.</title>
        <authorList>
            <person name="Studholme D.J."/>
            <person name="Sarris P."/>
        </authorList>
    </citation>
    <scope>NUCLEOTIDE SEQUENCE</scope>
    <source>
        <strain evidence="1">PFS-109/04</strain>
        <tissue evidence="1">Leaf</tissue>
    </source>
</reference>
<dbReference type="EMBL" id="QGKX02000996">
    <property type="protein sequence ID" value="KAF3557947.1"/>
    <property type="molecule type" value="Genomic_DNA"/>
</dbReference>
<name>A0A8S9R294_BRACR</name>